<dbReference type="Pfam" id="PF13380">
    <property type="entry name" value="CoA_binding_2"/>
    <property type="match status" value="1"/>
</dbReference>
<name>A0A9X9CJH1_STRDY</name>
<dbReference type="EMBL" id="JAUSTL010000007">
    <property type="protein sequence ID" value="MDQ0262876.1"/>
    <property type="molecule type" value="Genomic_DNA"/>
</dbReference>
<dbReference type="SUPFAM" id="SSF51735">
    <property type="entry name" value="NAD(P)-binding Rossmann-fold domains"/>
    <property type="match status" value="1"/>
</dbReference>
<evidence type="ECO:0000313" key="6">
    <source>
        <dbReference type="Proteomes" id="UP001237071"/>
    </source>
</evidence>
<dbReference type="Proteomes" id="UP001237071">
    <property type="component" value="Unassembled WGS sequence"/>
</dbReference>
<dbReference type="Proteomes" id="UP001164948">
    <property type="component" value="Chromosome"/>
</dbReference>
<dbReference type="OrthoDB" id="9804695at2"/>
<feature type="domain" description="CoA-binding" evidence="1">
    <location>
        <begin position="17"/>
        <end position="111"/>
    </location>
</feature>
<evidence type="ECO:0000313" key="5">
    <source>
        <dbReference type="Proteomes" id="UP000373301"/>
    </source>
</evidence>
<dbReference type="InterPro" id="IPR003781">
    <property type="entry name" value="CoA-bd"/>
</dbReference>
<evidence type="ECO:0000313" key="3">
    <source>
        <dbReference type="EMBL" id="VTS78509.1"/>
    </source>
</evidence>
<reference evidence="4" key="2">
    <citation type="submission" date="2022-03" db="EMBL/GenBank/DDBJ databases">
        <title>Characterization and genomic analysis of a Streptococcus dysgalactiae associated with cultured channel catfish mortalities in China.</title>
        <authorList>
            <person name="Wang J."/>
            <person name="Geng Y."/>
        </authorList>
    </citation>
    <scope>NUCLEOTIDE SEQUENCE</scope>
    <source>
        <strain evidence="4">WJ001</strain>
    </source>
</reference>
<dbReference type="EMBL" id="CP095081">
    <property type="protein sequence ID" value="WAI92938.1"/>
    <property type="molecule type" value="Genomic_DNA"/>
</dbReference>
<dbReference type="OMA" id="MVMDRCP"/>
<proteinExistence type="predicted"/>
<evidence type="ECO:0000313" key="2">
    <source>
        <dbReference type="EMBL" id="MDQ0262876.1"/>
    </source>
</evidence>
<accession>A0A9X9CJH1</accession>
<dbReference type="Gene3D" id="3.40.50.720">
    <property type="entry name" value="NAD(P)-binding Rossmann-like Domain"/>
    <property type="match status" value="1"/>
</dbReference>
<sequence length="146" mass="16553">MTYRFQNPSDDILRTYLESAKTIAVVGLSDRQDTAAYQVAKFMQAMDYQIVPVNPKLAGQTILGELVYATIKAIPFEVDIVDVFRRSEFLPEVARDFLESQAKVFWAQLGLDNQEAEMILRSAGKQAIVMNRCLKVDYLDLIIKQG</sequence>
<evidence type="ECO:0000259" key="1">
    <source>
        <dbReference type="SMART" id="SM00881"/>
    </source>
</evidence>
<evidence type="ECO:0000313" key="4">
    <source>
        <dbReference type="EMBL" id="WAI92938.1"/>
    </source>
</evidence>
<protein>
    <submittedName>
        <fullName evidence="2 3">CoA-binding protein</fullName>
    </submittedName>
</protein>
<dbReference type="InterPro" id="IPR036291">
    <property type="entry name" value="NAD(P)-bd_dom_sf"/>
</dbReference>
<dbReference type="PANTHER" id="PTHR33303:SF2">
    <property type="entry name" value="COA-BINDING DOMAIN-CONTAINING PROTEIN"/>
    <property type="match status" value="1"/>
</dbReference>
<gene>
    <name evidence="3" type="primary">yccU</name>
    <name evidence="2" type="ORF">J2S26_000951</name>
    <name evidence="4" type="ORF">MP619_10685</name>
    <name evidence="3" type="ORF">NCTC7982_00680</name>
</gene>
<dbReference type="PANTHER" id="PTHR33303">
    <property type="entry name" value="CYTOPLASMIC PROTEIN-RELATED"/>
    <property type="match status" value="1"/>
</dbReference>
<reference evidence="2 6" key="3">
    <citation type="submission" date="2023-07" db="EMBL/GenBank/DDBJ databases">
        <title>Genomic Encyclopedia of Type Strains, Phase IV (KMG-IV): sequencing the most valuable type-strain genomes for metagenomic binning, comparative biology and taxonomic classification.</title>
        <authorList>
            <person name="Goeker M."/>
        </authorList>
    </citation>
    <scope>NUCLEOTIDE SEQUENCE [LARGE SCALE GENOMIC DNA]</scope>
    <source>
        <strain evidence="2 6">DSM 23147</strain>
    </source>
</reference>
<dbReference type="SMART" id="SM00881">
    <property type="entry name" value="CoA_binding"/>
    <property type="match status" value="1"/>
</dbReference>
<keyword evidence="6" id="KW-1185">Reference proteome</keyword>
<dbReference type="AlphaFoldDB" id="A0A9X9CJH1"/>
<dbReference type="EMBL" id="CABEIM010000003">
    <property type="protein sequence ID" value="VTS78509.1"/>
    <property type="molecule type" value="Genomic_DNA"/>
</dbReference>
<dbReference type="RefSeq" id="WP_003055717.1">
    <property type="nucleotide sequence ID" value="NZ_AP018726.1"/>
</dbReference>
<organism evidence="3 5">
    <name type="scientific">Streptococcus dysgalactiae</name>
    <dbReference type="NCBI Taxonomy" id="1334"/>
    <lineage>
        <taxon>Bacteria</taxon>
        <taxon>Bacillati</taxon>
        <taxon>Bacillota</taxon>
        <taxon>Bacilli</taxon>
        <taxon>Lactobacillales</taxon>
        <taxon>Streptococcaceae</taxon>
        <taxon>Streptococcus</taxon>
    </lineage>
</organism>
<dbReference type="Proteomes" id="UP000373301">
    <property type="component" value="Unassembled WGS sequence"/>
</dbReference>
<reference evidence="3 5" key="1">
    <citation type="submission" date="2019-05" db="EMBL/GenBank/DDBJ databases">
        <authorList>
            <consortium name="Pathogen Informatics"/>
        </authorList>
    </citation>
    <scope>NUCLEOTIDE SEQUENCE [LARGE SCALE GENOMIC DNA]</scope>
    <source>
        <strain evidence="3 5">NCTC7982</strain>
    </source>
</reference>
<dbReference type="GeneID" id="83689819"/>